<proteinExistence type="predicted"/>
<gene>
    <name evidence="2" type="ORF">EHSB41UT_03272</name>
</gene>
<dbReference type="EMBL" id="FWPT01000007">
    <property type="protein sequence ID" value="SMA49454.1"/>
    <property type="molecule type" value="Genomic_DNA"/>
</dbReference>
<sequence>MKSLANIRKTLDQHNQQAEELARLLGMDETQHTSQPAQAMAEAQRLELAGQLALRAEAAQKKINTLIKEPDQLMELLEQAVPENCNDDITLKDVVDRAIPGSSQAILHYHQTVKELHHTLYPGADKQSAKKASSRKVKRSGKNFL</sequence>
<evidence type="ECO:0000256" key="1">
    <source>
        <dbReference type="SAM" id="MobiDB-lite"/>
    </source>
</evidence>
<dbReference type="AlphaFoldDB" id="A0A1X7AMY9"/>
<dbReference type="RefSeq" id="WP_087111782.1">
    <property type="nucleotide sequence ID" value="NZ_CBCSCN010000007.1"/>
</dbReference>
<name>A0A1X7AMY9_9GAMM</name>
<feature type="region of interest" description="Disordered" evidence="1">
    <location>
        <begin position="123"/>
        <end position="145"/>
    </location>
</feature>
<feature type="compositionally biased region" description="Basic residues" evidence="1">
    <location>
        <begin position="132"/>
        <end position="145"/>
    </location>
</feature>
<evidence type="ECO:0000313" key="2">
    <source>
        <dbReference type="EMBL" id="SMA49454.1"/>
    </source>
</evidence>
<reference evidence="2 3" key="1">
    <citation type="submission" date="2017-03" db="EMBL/GenBank/DDBJ databases">
        <authorList>
            <person name="Afonso C.L."/>
            <person name="Miller P.J."/>
            <person name="Scott M.A."/>
            <person name="Spackman E."/>
            <person name="Goraichik I."/>
            <person name="Dimitrov K.M."/>
            <person name="Suarez D.L."/>
            <person name="Swayne D.E."/>
        </authorList>
    </citation>
    <scope>NUCLEOTIDE SEQUENCE [LARGE SCALE GENOMIC DNA]</scope>
    <source>
        <strain evidence="2">SB41UT1</strain>
    </source>
</reference>
<evidence type="ECO:0000313" key="3">
    <source>
        <dbReference type="Proteomes" id="UP000196573"/>
    </source>
</evidence>
<protein>
    <submittedName>
        <fullName evidence="2">Uncharacterized protein</fullName>
    </submittedName>
</protein>
<organism evidence="2 3">
    <name type="scientific">Parendozoicomonas haliclonae</name>
    <dbReference type="NCBI Taxonomy" id="1960125"/>
    <lineage>
        <taxon>Bacteria</taxon>
        <taxon>Pseudomonadati</taxon>
        <taxon>Pseudomonadota</taxon>
        <taxon>Gammaproteobacteria</taxon>
        <taxon>Oceanospirillales</taxon>
        <taxon>Endozoicomonadaceae</taxon>
        <taxon>Parendozoicomonas</taxon>
    </lineage>
</organism>
<accession>A0A1X7AMY9</accession>
<dbReference type="Proteomes" id="UP000196573">
    <property type="component" value="Unassembled WGS sequence"/>
</dbReference>
<keyword evidence="3" id="KW-1185">Reference proteome</keyword>